<protein>
    <recommendedName>
        <fullName evidence="3">DUF3127 domain-containing protein</fullName>
    </recommendedName>
</protein>
<name>A0A653YSQ0_SPHMU</name>
<evidence type="ECO:0000313" key="1">
    <source>
        <dbReference type="EMBL" id="VXC45346.1"/>
    </source>
</evidence>
<dbReference type="AlphaFoldDB" id="A0A653YSQ0"/>
<accession>A0A653YSQ0</accession>
<dbReference type="Proteomes" id="UP000432350">
    <property type="component" value="Unassembled WGS sequence"/>
</dbReference>
<evidence type="ECO:0000313" key="2">
    <source>
        <dbReference type="Proteomes" id="UP000432350"/>
    </source>
</evidence>
<dbReference type="RefSeq" id="WP_159333276.1">
    <property type="nucleotide sequence ID" value="NZ_JBPFRC010000005.1"/>
</dbReference>
<proteinExistence type="predicted"/>
<sequence>MATTSFKGIVEKTEISNYGEGEKAGKRQSIVVMVPGWTDSYGEKKGPDEKFQIDQFNDNIEKNPITTSDIGRKIDVEVYLKGREFDRNDGGKGYAVGLNIKSFKLGDRLYDAPEVEEDDLPF</sequence>
<dbReference type="EMBL" id="CABWMV010000003">
    <property type="protein sequence ID" value="VXC45346.1"/>
    <property type="molecule type" value="Genomic_DNA"/>
</dbReference>
<gene>
    <name evidence="1" type="ORF">SPHINGO8BC_110272</name>
</gene>
<organism evidence="1 2">
    <name type="scientific">Sphingobacterium multivorum</name>
    <dbReference type="NCBI Taxonomy" id="28454"/>
    <lineage>
        <taxon>Bacteria</taxon>
        <taxon>Pseudomonadati</taxon>
        <taxon>Bacteroidota</taxon>
        <taxon>Sphingobacteriia</taxon>
        <taxon>Sphingobacteriales</taxon>
        <taxon>Sphingobacteriaceae</taxon>
        <taxon>Sphingobacterium</taxon>
    </lineage>
</organism>
<reference evidence="1 2" key="1">
    <citation type="submission" date="2019-10" db="EMBL/GenBank/DDBJ databases">
        <authorList>
            <person name="Karimi E."/>
        </authorList>
    </citation>
    <scope>NUCLEOTIDE SEQUENCE [LARGE SCALE GENOMIC DNA]</scope>
    <source>
        <strain evidence="1">Sphingobacterium sp. 8BC</strain>
    </source>
</reference>
<evidence type="ECO:0008006" key="3">
    <source>
        <dbReference type="Google" id="ProtNLM"/>
    </source>
</evidence>